<sequence>MIHFIFMKLKRCVSTSDELDLDDKFKQLAAGAPYGSRYYTRFELEDSYITRLPAHVFHGIQFGELKFVGCSQLTCVDPSAFEGLGPRINKFTAELTDFSGTKPDINDTSYTCDLFGALSTLTNVETIQIIGSQITQIPANAFNDNMGVLTNLHTVDFGGSMTKGVIEYVGPNAFSTLRNVRLIDLSYQNISVIGQDAFAFTYRNDERLTLRLESNSLTGYKLKAVGRVFPINRPLTITMGGNKDLHYLPEATFYHIFVEQASGQRNTLNMSGDQLEIDLNNEWLIRYKQELDLKDKLLSAWGDDGRELLKHSDKEMQKIPPTDPTFYNLDDDDDNQDDY</sequence>
<feature type="region of interest" description="Disordered" evidence="4">
    <location>
        <begin position="312"/>
        <end position="339"/>
    </location>
</feature>
<evidence type="ECO:0000256" key="4">
    <source>
        <dbReference type="SAM" id="MobiDB-lite"/>
    </source>
</evidence>
<keyword evidence="6" id="KW-1185">Reference proteome</keyword>
<dbReference type="OrthoDB" id="6494448at2759"/>
<dbReference type="GO" id="GO:0005886">
    <property type="term" value="C:plasma membrane"/>
    <property type="evidence" value="ECO:0007669"/>
    <property type="project" value="TreeGrafter"/>
</dbReference>
<dbReference type="PANTHER" id="PTHR24369:SF210">
    <property type="entry name" value="CHAOPTIN-RELATED"/>
    <property type="match status" value="1"/>
</dbReference>
<evidence type="ECO:0000256" key="3">
    <source>
        <dbReference type="ARBA" id="ARBA00022737"/>
    </source>
</evidence>
<name>A0A7R9KDR0_9ACAR</name>
<evidence type="ECO:0000313" key="6">
    <source>
        <dbReference type="Proteomes" id="UP000759131"/>
    </source>
</evidence>
<dbReference type="AlphaFoldDB" id="A0A7R9KDR0"/>
<dbReference type="Gene3D" id="3.80.10.10">
    <property type="entry name" value="Ribonuclease Inhibitor"/>
    <property type="match status" value="1"/>
</dbReference>
<evidence type="ECO:0000256" key="2">
    <source>
        <dbReference type="ARBA" id="ARBA00022729"/>
    </source>
</evidence>
<dbReference type="SUPFAM" id="SSF52058">
    <property type="entry name" value="L domain-like"/>
    <property type="match status" value="1"/>
</dbReference>
<keyword evidence="2" id="KW-0732">Signal</keyword>
<evidence type="ECO:0000256" key="1">
    <source>
        <dbReference type="ARBA" id="ARBA00022614"/>
    </source>
</evidence>
<dbReference type="InterPro" id="IPR032675">
    <property type="entry name" value="LRR_dom_sf"/>
</dbReference>
<protein>
    <submittedName>
        <fullName evidence="5">Uncharacterized protein</fullName>
    </submittedName>
</protein>
<dbReference type="PANTHER" id="PTHR24369">
    <property type="entry name" value="ANTIGEN BSP, PUTATIVE-RELATED"/>
    <property type="match status" value="1"/>
</dbReference>
<dbReference type="EMBL" id="CAJPIZ010000522">
    <property type="protein sequence ID" value="CAG2101649.1"/>
    <property type="molecule type" value="Genomic_DNA"/>
</dbReference>
<accession>A0A7R9KDR0</accession>
<dbReference type="Proteomes" id="UP000759131">
    <property type="component" value="Unassembled WGS sequence"/>
</dbReference>
<evidence type="ECO:0000313" key="5">
    <source>
        <dbReference type="EMBL" id="CAD7621219.1"/>
    </source>
</evidence>
<gene>
    <name evidence="5" type="ORF">OSB1V03_LOCUS1693</name>
</gene>
<dbReference type="EMBL" id="OC855097">
    <property type="protein sequence ID" value="CAD7621219.1"/>
    <property type="molecule type" value="Genomic_DNA"/>
</dbReference>
<organism evidence="5">
    <name type="scientific">Medioppia subpectinata</name>
    <dbReference type="NCBI Taxonomy" id="1979941"/>
    <lineage>
        <taxon>Eukaryota</taxon>
        <taxon>Metazoa</taxon>
        <taxon>Ecdysozoa</taxon>
        <taxon>Arthropoda</taxon>
        <taxon>Chelicerata</taxon>
        <taxon>Arachnida</taxon>
        <taxon>Acari</taxon>
        <taxon>Acariformes</taxon>
        <taxon>Sarcoptiformes</taxon>
        <taxon>Oribatida</taxon>
        <taxon>Brachypylina</taxon>
        <taxon>Oppioidea</taxon>
        <taxon>Oppiidae</taxon>
        <taxon>Medioppia</taxon>
    </lineage>
</organism>
<dbReference type="InterPro" id="IPR050541">
    <property type="entry name" value="LRR_TM_domain-containing"/>
</dbReference>
<keyword evidence="3" id="KW-0677">Repeat</keyword>
<feature type="compositionally biased region" description="Acidic residues" evidence="4">
    <location>
        <begin position="329"/>
        <end position="339"/>
    </location>
</feature>
<reference evidence="5" key="1">
    <citation type="submission" date="2020-11" db="EMBL/GenBank/DDBJ databases">
        <authorList>
            <person name="Tran Van P."/>
        </authorList>
    </citation>
    <scope>NUCLEOTIDE SEQUENCE</scope>
</reference>
<proteinExistence type="predicted"/>
<keyword evidence="1" id="KW-0433">Leucine-rich repeat</keyword>